<protein>
    <submittedName>
        <fullName evidence="1">Uncharacterized protein</fullName>
    </submittedName>
</protein>
<gene>
    <name evidence="1" type="ORF">HYPSUDRAFT_61660</name>
</gene>
<dbReference type="EMBL" id="KN817520">
    <property type="protein sequence ID" value="KJA28824.1"/>
    <property type="molecule type" value="Genomic_DNA"/>
</dbReference>
<dbReference type="AlphaFoldDB" id="A0A0D2PDA4"/>
<evidence type="ECO:0000313" key="2">
    <source>
        <dbReference type="Proteomes" id="UP000054270"/>
    </source>
</evidence>
<dbReference type="Proteomes" id="UP000054270">
    <property type="component" value="Unassembled WGS sequence"/>
</dbReference>
<accession>A0A0D2PDA4</accession>
<sequence>MSLWTSGPCQAPLEAIKEENIPFGAKRALAGIIPDRSPTASTVAKSSDETASITLDSDIESSLLTHKEDKAIRRLLESWMERLQLISVLVRF</sequence>
<proteinExistence type="predicted"/>
<organism evidence="1 2">
    <name type="scientific">Hypholoma sublateritium (strain FD-334 SS-4)</name>
    <dbReference type="NCBI Taxonomy" id="945553"/>
    <lineage>
        <taxon>Eukaryota</taxon>
        <taxon>Fungi</taxon>
        <taxon>Dikarya</taxon>
        <taxon>Basidiomycota</taxon>
        <taxon>Agaricomycotina</taxon>
        <taxon>Agaricomycetes</taxon>
        <taxon>Agaricomycetidae</taxon>
        <taxon>Agaricales</taxon>
        <taxon>Agaricineae</taxon>
        <taxon>Strophariaceae</taxon>
        <taxon>Hypholoma</taxon>
    </lineage>
</organism>
<keyword evidence="2" id="KW-1185">Reference proteome</keyword>
<reference evidence="2" key="1">
    <citation type="submission" date="2014-04" db="EMBL/GenBank/DDBJ databases">
        <title>Evolutionary Origins and Diversification of the Mycorrhizal Mutualists.</title>
        <authorList>
            <consortium name="DOE Joint Genome Institute"/>
            <consortium name="Mycorrhizal Genomics Consortium"/>
            <person name="Kohler A."/>
            <person name="Kuo A."/>
            <person name="Nagy L.G."/>
            <person name="Floudas D."/>
            <person name="Copeland A."/>
            <person name="Barry K.W."/>
            <person name="Cichocki N."/>
            <person name="Veneault-Fourrey C."/>
            <person name="LaButti K."/>
            <person name="Lindquist E.A."/>
            <person name="Lipzen A."/>
            <person name="Lundell T."/>
            <person name="Morin E."/>
            <person name="Murat C."/>
            <person name="Riley R."/>
            <person name="Ohm R."/>
            <person name="Sun H."/>
            <person name="Tunlid A."/>
            <person name="Henrissat B."/>
            <person name="Grigoriev I.V."/>
            <person name="Hibbett D.S."/>
            <person name="Martin F."/>
        </authorList>
    </citation>
    <scope>NUCLEOTIDE SEQUENCE [LARGE SCALE GENOMIC DNA]</scope>
    <source>
        <strain evidence="2">FD-334 SS-4</strain>
    </source>
</reference>
<name>A0A0D2PDA4_HYPSF</name>
<evidence type="ECO:0000313" key="1">
    <source>
        <dbReference type="EMBL" id="KJA28824.1"/>
    </source>
</evidence>